<keyword evidence="2" id="KW-0472">Membrane</keyword>
<keyword evidence="2" id="KW-0812">Transmembrane</keyword>
<reference evidence="3 4" key="1">
    <citation type="journal article" date="2020" name="bioRxiv">
        <title>Sequence and annotation of 42 cannabis genomes reveals extensive copy number variation in cannabinoid synthesis and pathogen resistance genes.</title>
        <authorList>
            <person name="Mckernan K.J."/>
            <person name="Helbert Y."/>
            <person name="Kane L.T."/>
            <person name="Ebling H."/>
            <person name="Zhang L."/>
            <person name="Liu B."/>
            <person name="Eaton Z."/>
            <person name="Mclaughlin S."/>
            <person name="Kingan S."/>
            <person name="Baybayan P."/>
            <person name="Concepcion G."/>
            <person name="Jordan M."/>
            <person name="Riva A."/>
            <person name="Barbazuk W."/>
            <person name="Harkins T."/>
        </authorList>
    </citation>
    <scope>NUCLEOTIDE SEQUENCE [LARGE SCALE GENOMIC DNA]</scope>
    <source>
        <strain evidence="4">cv. Jamaican Lion 4</strain>
        <tissue evidence="3">Leaf</tissue>
    </source>
</reference>
<sequence length="134" mass="15144">PYKSARLLASCLVYNQTITTTLLSLSLSLQILPLHQTNNKGTSFFGFCPVPTFLSLLSRFWFARTVSIVLEVRSYYELNAECIKCNSQISELSSQRVSRPDMSHGVVSHATTPTMQRTGSGRRDWKAEARRKQN</sequence>
<dbReference type="Proteomes" id="UP000525078">
    <property type="component" value="Unassembled WGS sequence"/>
</dbReference>
<feature type="transmembrane region" description="Helical" evidence="2">
    <location>
        <begin position="44"/>
        <end position="62"/>
    </location>
</feature>
<feature type="transmembrane region" description="Helical" evidence="2">
    <location>
        <begin position="12"/>
        <end position="32"/>
    </location>
</feature>
<feature type="compositionally biased region" description="Polar residues" evidence="1">
    <location>
        <begin position="109"/>
        <end position="119"/>
    </location>
</feature>
<evidence type="ECO:0000256" key="1">
    <source>
        <dbReference type="SAM" id="MobiDB-lite"/>
    </source>
</evidence>
<protein>
    <submittedName>
        <fullName evidence="3">Uncharacterized protein</fullName>
    </submittedName>
</protein>
<name>A0A7J6EHV6_CANSA</name>
<comment type="caution">
    <text evidence="3">The sequence shown here is derived from an EMBL/GenBank/DDBJ whole genome shotgun (WGS) entry which is preliminary data.</text>
</comment>
<feature type="compositionally biased region" description="Basic and acidic residues" evidence="1">
    <location>
        <begin position="121"/>
        <end position="134"/>
    </location>
</feature>
<keyword evidence="2" id="KW-1133">Transmembrane helix</keyword>
<dbReference type="AlphaFoldDB" id="A0A7J6EHV6"/>
<feature type="non-terminal residue" evidence="3">
    <location>
        <position position="134"/>
    </location>
</feature>
<evidence type="ECO:0000313" key="3">
    <source>
        <dbReference type="EMBL" id="KAF4358008.1"/>
    </source>
</evidence>
<evidence type="ECO:0000256" key="2">
    <source>
        <dbReference type="SAM" id="Phobius"/>
    </source>
</evidence>
<organism evidence="3 4">
    <name type="scientific">Cannabis sativa</name>
    <name type="common">Hemp</name>
    <name type="synonym">Marijuana</name>
    <dbReference type="NCBI Taxonomy" id="3483"/>
    <lineage>
        <taxon>Eukaryota</taxon>
        <taxon>Viridiplantae</taxon>
        <taxon>Streptophyta</taxon>
        <taxon>Embryophyta</taxon>
        <taxon>Tracheophyta</taxon>
        <taxon>Spermatophyta</taxon>
        <taxon>Magnoliopsida</taxon>
        <taxon>eudicotyledons</taxon>
        <taxon>Gunneridae</taxon>
        <taxon>Pentapetalae</taxon>
        <taxon>rosids</taxon>
        <taxon>fabids</taxon>
        <taxon>Rosales</taxon>
        <taxon>Cannabaceae</taxon>
        <taxon>Cannabis</taxon>
    </lineage>
</organism>
<gene>
    <name evidence="3" type="ORF">F8388_008516</name>
</gene>
<accession>A0A7J6EHV6</accession>
<proteinExistence type="predicted"/>
<evidence type="ECO:0000313" key="4">
    <source>
        <dbReference type="Proteomes" id="UP000525078"/>
    </source>
</evidence>
<dbReference type="EMBL" id="JAATIP010000229">
    <property type="protein sequence ID" value="KAF4358008.1"/>
    <property type="molecule type" value="Genomic_DNA"/>
</dbReference>
<feature type="region of interest" description="Disordered" evidence="1">
    <location>
        <begin position="96"/>
        <end position="134"/>
    </location>
</feature>